<dbReference type="EMBL" id="JBHUPG010000023">
    <property type="protein sequence ID" value="MFD2912734.1"/>
    <property type="molecule type" value="Genomic_DNA"/>
</dbReference>
<comment type="caution">
    <text evidence="2">The sequence shown here is derived from an EMBL/GenBank/DDBJ whole genome shotgun (WGS) entry which is preliminary data.</text>
</comment>
<gene>
    <name evidence="2" type="ORF">ACFS5P_12675</name>
</gene>
<dbReference type="SUPFAM" id="SSF53067">
    <property type="entry name" value="Actin-like ATPase domain"/>
    <property type="match status" value="1"/>
</dbReference>
<dbReference type="InterPro" id="IPR043129">
    <property type="entry name" value="ATPase_NBD"/>
</dbReference>
<dbReference type="Proteomes" id="UP001597561">
    <property type="component" value="Unassembled WGS sequence"/>
</dbReference>
<accession>A0ABW5ZIB8</accession>
<dbReference type="RefSeq" id="WP_204729750.1">
    <property type="nucleotide sequence ID" value="NZ_JAFBDK010000010.1"/>
</dbReference>
<evidence type="ECO:0000313" key="2">
    <source>
        <dbReference type="EMBL" id="MFD2912734.1"/>
    </source>
</evidence>
<dbReference type="PANTHER" id="PTHR18964">
    <property type="entry name" value="ROK (REPRESSOR, ORF, KINASE) FAMILY"/>
    <property type="match status" value="1"/>
</dbReference>
<reference evidence="3" key="1">
    <citation type="journal article" date="2019" name="Int. J. Syst. Evol. Microbiol.">
        <title>The Global Catalogue of Microorganisms (GCM) 10K type strain sequencing project: providing services to taxonomists for standard genome sequencing and annotation.</title>
        <authorList>
            <consortium name="The Broad Institute Genomics Platform"/>
            <consortium name="The Broad Institute Genome Sequencing Center for Infectious Disease"/>
            <person name="Wu L."/>
            <person name="Ma J."/>
        </authorList>
    </citation>
    <scope>NUCLEOTIDE SEQUENCE [LARGE SCALE GENOMIC DNA]</scope>
    <source>
        <strain evidence="3">KCTC 13528</strain>
    </source>
</reference>
<proteinExistence type="inferred from homology"/>
<organism evidence="2 3">
    <name type="scientific">Jeotgalibacillus terrae</name>
    <dbReference type="NCBI Taxonomy" id="587735"/>
    <lineage>
        <taxon>Bacteria</taxon>
        <taxon>Bacillati</taxon>
        <taxon>Bacillota</taxon>
        <taxon>Bacilli</taxon>
        <taxon>Bacillales</taxon>
        <taxon>Caryophanaceae</taxon>
        <taxon>Jeotgalibacillus</taxon>
    </lineage>
</organism>
<protein>
    <submittedName>
        <fullName evidence="2">ROK family protein</fullName>
    </submittedName>
</protein>
<dbReference type="InterPro" id="IPR000600">
    <property type="entry name" value="ROK"/>
</dbReference>
<sequence>MTVTIGVDLGGTNLRVAEVEQSGKIIQILSEPTEAEFGFNHTIQKMIRMIKAIAEGREIKGIGIGAPGPLNPKKGVILSPPNLPGWNEVQIVHMIREYFHTKVFLTNDANAAALAEAKAGSGKGFESVFYLTISTGIGGGFIINERIFEGAQGYAAEVGNMIINPNGYKHSNLNPGSWEGHASGTAIGRIGKERFQARGTAEVFQLAESGDTRALQLIEETVDALAIGIANITHIVNPAVFVIGGGVMKSEKMILEPVKEKVKNYVYPGLKDAINIRPAALEGNAGVIGASFLVE</sequence>
<dbReference type="Gene3D" id="3.30.420.40">
    <property type="match status" value="2"/>
</dbReference>
<evidence type="ECO:0000256" key="1">
    <source>
        <dbReference type="ARBA" id="ARBA00006479"/>
    </source>
</evidence>
<evidence type="ECO:0000313" key="3">
    <source>
        <dbReference type="Proteomes" id="UP001597561"/>
    </source>
</evidence>
<comment type="similarity">
    <text evidence="1">Belongs to the ROK (NagC/XylR) family.</text>
</comment>
<dbReference type="PANTHER" id="PTHR18964:SF149">
    <property type="entry name" value="BIFUNCTIONAL UDP-N-ACETYLGLUCOSAMINE 2-EPIMERASE_N-ACETYLMANNOSAMINE KINASE"/>
    <property type="match status" value="1"/>
</dbReference>
<keyword evidence="3" id="KW-1185">Reference proteome</keyword>
<dbReference type="Pfam" id="PF00480">
    <property type="entry name" value="ROK"/>
    <property type="match status" value="1"/>
</dbReference>
<name>A0ABW5ZIB8_9BACL</name>